<dbReference type="GO" id="GO:0009425">
    <property type="term" value="C:bacterial-type flagellum basal body"/>
    <property type="evidence" value="ECO:0007669"/>
    <property type="project" value="UniProtKB-SubCell"/>
</dbReference>
<keyword evidence="4 10" id="KW-1003">Cell membrane</keyword>
<comment type="caution">
    <text evidence="11">The sequence shown here is derived from an EMBL/GenBank/DDBJ whole genome shotgun (WGS) entry which is preliminary data.</text>
</comment>
<evidence type="ECO:0000256" key="6">
    <source>
        <dbReference type="ARBA" id="ARBA00022989"/>
    </source>
</evidence>
<evidence type="ECO:0000256" key="3">
    <source>
        <dbReference type="ARBA" id="ARBA00021717"/>
    </source>
</evidence>
<proteinExistence type="inferred from homology"/>
<keyword evidence="7 10" id="KW-0472">Membrane</keyword>
<keyword evidence="11" id="KW-0969">Cilium</keyword>
<name>A0A942SUG9_9BACI</name>
<evidence type="ECO:0000256" key="1">
    <source>
        <dbReference type="ARBA" id="ARBA00002578"/>
    </source>
</evidence>
<keyword evidence="11" id="KW-0282">Flagellum</keyword>
<protein>
    <recommendedName>
        <fullName evidence="3 9">Flagellar biosynthetic protein FliR</fullName>
    </recommendedName>
</protein>
<dbReference type="PANTHER" id="PTHR30065:SF1">
    <property type="entry name" value="SURFACE PRESENTATION OF ANTIGENS PROTEIN SPAR"/>
    <property type="match status" value="1"/>
</dbReference>
<dbReference type="InterPro" id="IPR006303">
    <property type="entry name" value="FliR"/>
</dbReference>
<dbReference type="InterPro" id="IPR002010">
    <property type="entry name" value="T3SS_IM_R"/>
</dbReference>
<evidence type="ECO:0000256" key="10">
    <source>
        <dbReference type="RuleBase" id="RU362071"/>
    </source>
</evidence>
<accession>A0A942SUG9</accession>
<feature type="transmembrane region" description="Helical" evidence="10">
    <location>
        <begin position="6"/>
        <end position="28"/>
    </location>
</feature>
<reference evidence="11" key="1">
    <citation type="submission" date="2021-05" db="EMBL/GenBank/DDBJ databases">
        <title>Novel Bacillus species.</title>
        <authorList>
            <person name="Liu G."/>
        </authorList>
    </citation>
    <scope>NUCLEOTIDE SEQUENCE</scope>
    <source>
        <strain evidence="11">FJAT-50051</strain>
    </source>
</reference>
<comment type="subcellular location">
    <subcellularLocation>
        <location evidence="10">Cell membrane</location>
        <topology evidence="10">Multi-pass membrane protein</topology>
    </subcellularLocation>
    <subcellularLocation>
        <location evidence="10">Bacterial flagellum basal body</location>
    </subcellularLocation>
</comment>
<dbReference type="RefSeq" id="WP_213140297.1">
    <property type="nucleotide sequence ID" value="NZ_JAGYPE020000025.1"/>
</dbReference>
<dbReference type="Pfam" id="PF01311">
    <property type="entry name" value="Bac_export_1"/>
    <property type="match status" value="1"/>
</dbReference>
<keyword evidence="6 10" id="KW-1133">Transmembrane helix</keyword>
<dbReference type="PANTHER" id="PTHR30065">
    <property type="entry name" value="FLAGELLAR BIOSYNTHETIC PROTEIN FLIR"/>
    <property type="match status" value="1"/>
</dbReference>
<dbReference type="EMBL" id="JAGYPE010000001">
    <property type="protein sequence ID" value="MBS4180299.1"/>
    <property type="molecule type" value="Genomic_DNA"/>
</dbReference>
<evidence type="ECO:0000256" key="4">
    <source>
        <dbReference type="ARBA" id="ARBA00022475"/>
    </source>
</evidence>
<feature type="transmembrane region" description="Helical" evidence="10">
    <location>
        <begin position="224"/>
        <end position="242"/>
    </location>
</feature>
<dbReference type="PRINTS" id="PR00953">
    <property type="entry name" value="TYPE3IMRPROT"/>
</dbReference>
<evidence type="ECO:0000256" key="2">
    <source>
        <dbReference type="ARBA" id="ARBA00009772"/>
    </source>
</evidence>
<comment type="similarity">
    <text evidence="2 10">Belongs to the FliR/MopE/SpaR family.</text>
</comment>
<dbReference type="NCBIfam" id="TIGR01400">
    <property type="entry name" value="fliR"/>
    <property type="match status" value="1"/>
</dbReference>
<evidence type="ECO:0000256" key="9">
    <source>
        <dbReference type="NCBIfam" id="TIGR01400"/>
    </source>
</evidence>
<dbReference type="GO" id="GO:0005886">
    <property type="term" value="C:plasma membrane"/>
    <property type="evidence" value="ECO:0007669"/>
    <property type="project" value="UniProtKB-SubCell"/>
</dbReference>
<keyword evidence="5 10" id="KW-0812">Transmembrane</keyword>
<evidence type="ECO:0000313" key="11">
    <source>
        <dbReference type="EMBL" id="MBS4180299.1"/>
    </source>
</evidence>
<feature type="transmembrane region" description="Helical" evidence="10">
    <location>
        <begin position="65"/>
        <end position="88"/>
    </location>
</feature>
<organism evidence="11">
    <name type="scientific">Neobacillus citreus</name>
    <dbReference type="NCBI Taxonomy" id="2833578"/>
    <lineage>
        <taxon>Bacteria</taxon>
        <taxon>Bacillati</taxon>
        <taxon>Bacillota</taxon>
        <taxon>Bacilli</taxon>
        <taxon>Bacillales</taxon>
        <taxon>Bacillaceae</taxon>
        <taxon>Neobacillus</taxon>
    </lineage>
</organism>
<feature type="transmembrane region" description="Helical" evidence="10">
    <location>
        <begin position="126"/>
        <end position="149"/>
    </location>
</feature>
<dbReference type="GO" id="GO:0006605">
    <property type="term" value="P:protein targeting"/>
    <property type="evidence" value="ECO:0007669"/>
    <property type="project" value="UniProtKB-UniRule"/>
</dbReference>
<evidence type="ECO:0000256" key="8">
    <source>
        <dbReference type="ARBA" id="ARBA00023143"/>
    </source>
</evidence>
<evidence type="ECO:0000256" key="7">
    <source>
        <dbReference type="ARBA" id="ARBA00023136"/>
    </source>
</evidence>
<sequence>MTMDISSVWTFLLIFVRITTFMMTAPIFSGQQIPATYKIGFSAVLALLCTGAADSYQPIVENGILYLLLLKEIIVGLVLGMAAAFLFYSIQFAGQLLDFQIGFSMANLFDPTFETSTQLTGRFKNILAILFLLATDGHHLLIQGILASFDWVPLQAMLPSWMDGRISTFLLECVQQLFMIGFMMAIPIIGALFVVDVGLGILAKIVPQMNIIAIFPPIKILMHFLMYILVLPSFFYLLKILFENMFNSMHSILKIMGA</sequence>
<dbReference type="GO" id="GO:0044780">
    <property type="term" value="P:bacterial-type flagellum assembly"/>
    <property type="evidence" value="ECO:0007669"/>
    <property type="project" value="UniProtKB-UniRule"/>
</dbReference>
<dbReference type="AlphaFoldDB" id="A0A942SUG9"/>
<comment type="function">
    <text evidence="1 10">Role in flagellar biosynthesis.</text>
</comment>
<keyword evidence="8 10" id="KW-0975">Bacterial flagellum</keyword>
<evidence type="ECO:0000256" key="5">
    <source>
        <dbReference type="ARBA" id="ARBA00022692"/>
    </source>
</evidence>
<keyword evidence="11" id="KW-0966">Cell projection</keyword>
<gene>
    <name evidence="11" type="primary">fliR</name>
    <name evidence="11" type="ORF">KHB02_02730</name>
</gene>
<feature type="transmembrane region" description="Helical" evidence="10">
    <location>
        <begin position="177"/>
        <end position="203"/>
    </location>
</feature>